<proteinExistence type="predicted"/>
<protein>
    <submittedName>
        <fullName evidence="2">Uncharacterized protein</fullName>
    </submittedName>
</protein>
<keyword evidence="3" id="KW-1185">Reference proteome</keyword>
<name>A0A8X6QL21_NEPPI</name>
<sequence length="113" mass="13129">MVLFDGAWATLGCAAGKSERFVIVSEVFMLVFKAFINLWILCTATLYYAVSILSLNFGFQHLVKHYAKWEQLHLFLFHAFHYNFRLQHDCDWSVPNLLISTDVSPTLLSLWIK</sequence>
<comment type="caution">
    <text evidence="2">The sequence shown here is derived from an EMBL/GenBank/DDBJ whole genome shotgun (WGS) entry which is preliminary data.</text>
</comment>
<organism evidence="2 3">
    <name type="scientific">Nephila pilipes</name>
    <name type="common">Giant wood spider</name>
    <name type="synonym">Nephila maculata</name>
    <dbReference type="NCBI Taxonomy" id="299642"/>
    <lineage>
        <taxon>Eukaryota</taxon>
        <taxon>Metazoa</taxon>
        <taxon>Ecdysozoa</taxon>
        <taxon>Arthropoda</taxon>
        <taxon>Chelicerata</taxon>
        <taxon>Arachnida</taxon>
        <taxon>Araneae</taxon>
        <taxon>Araneomorphae</taxon>
        <taxon>Entelegynae</taxon>
        <taxon>Araneoidea</taxon>
        <taxon>Nephilidae</taxon>
        <taxon>Nephila</taxon>
    </lineage>
</organism>
<dbReference type="AlphaFoldDB" id="A0A8X6QL21"/>
<keyword evidence="1" id="KW-1133">Transmembrane helix</keyword>
<gene>
    <name evidence="2" type="ORF">NPIL_133301</name>
</gene>
<accession>A0A8X6QL21</accession>
<dbReference type="EMBL" id="BMAW01127015">
    <property type="protein sequence ID" value="GFU19297.1"/>
    <property type="molecule type" value="Genomic_DNA"/>
</dbReference>
<keyword evidence="1" id="KW-0472">Membrane</keyword>
<evidence type="ECO:0000313" key="2">
    <source>
        <dbReference type="EMBL" id="GFU19297.1"/>
    </source>
</evidence>
<keyword evidence="1" id="KW-0812">Transmembrane</keyword>
<evidence type="ECO:0000256" key="1">
    <source>
        <dbReference type="SAM" id="Phobius"/>
    </source>
</evidence>
<dbReference type="Proteomes" id="UP000887013">
    <property type="component" value="Unassembled WGS sequence"/>
</dbReference>
<evidence type="ECO:0000313" key="3">
    <source>
        <dbReference type="Proteomes" id="UP000887013"/>
    </source>
</evidence>
<reference evidence="2" key="1">
    <citation type="submission" date="2020-08" db="EMBL/GenBank/DDBJ databases">
        <title>Multicomponent nature underlies the extraordinary mechanical properties of spider dragline silk.</title>
        <authorList>
            <person name="Kono N."/>
            <person name="Nakamura H."/>
            <person name="Mori M."/>
            <person name="Yoshida Y."/>
            <person name="Ohtoshi R."/>
            <person name="Malay A.D."/>
            <person name="Moran D.A.P."/>
            <person name="Tomita M."/>
            <person name="Numata K."/>
            <person name="Arakawa K."/>
        </authorList>
    </citation>
    <scope>NUCLEOTIDE SEQUENCE</scope>
</reference>
<feature type="transmembrane region" description="Helical" evidence="1">
    <location>
        <begin position="36"/>
        <end position="59"/>
    </location>
</feature>